<name>A0A2R7Y5X1_9CREN</name>
<proteinExistence type="inferred from homology"/>
<dbReference type="Pfam" id="PF02834">
    <property type="entry name" value="LigT_PEase"/>
    <property type="match status" value="2"/>
</dbReference>
<dbReference type="InterPro" id="IPR009097">
    <property type="entry name" value="Cyclic_Pdiesterase"/>
</dbReference>
<evidence type="ECO:0000313" key="5">
    <source>
        <dbReference type="Proteomes" id="UP000244093"/>
    </source>
</evidence>
<feature type="active site" description="Proton acceptor" evidence="2">
    <location>
        <position position="129"/>
    </location>
</feature>
<dbReference type="AlphaFoldDB" id="A0A2R7Y5X1"/>
<feature type="active site" description="Proton donor" evidence="2">
    <location>
        <position position="44"/>
    </location>
</feature>
<gene>
    <name evidence="4" type="ORF">B7O98_05415</name>
</gene>
<dbReference type="Proteomes" id="UP000244093">
    <property type="component" value="Unassembled WGS sequence"/>
</dbReference>
<feature type="domain" description="Phosphoesterase HXTX" evidence="3">
    <location>
        <begin position="98"/>
        <end position="178"/>
    </location>
</feature>
<dbReference type="PANTHER" id="PTHR35561">
    <property type="entry name" value="RNA 2',3'-CYCLIC PHOSPHODIESTERASE"/>
    <property type="match status" value="1"/>
</dbReference>
<feature type="short sequence motif" description="HXTX 2" evidence="2">
    <location>
        <begin position="129"/>
        <end position="132"/>
    </location>
</feature>
<sequence>MVRLFVAVELENPEVLKRVISFKNYVLSCSKQGGIKGVEDENIHLTLRFIGEVSEGLLPKIYECVKSLENIRRFDMVVAGVGTFPSLSRPRVVWVGVKDGVEELSRLRKLLDACLEKYVRLEREDFVPHITVGRVKGSVDSACLREVLHNYENFNFGASPVTQVKLKRSLLRPEGPIYNDILVVNLKEV</sequence>
<dbReference type="GO" id="GO:0008664">
    <property type="term" value="F:RNA 2',3'-cyclic 3'-phosphodiesterase activity"/>
    <property type="evidence" value="ECO:0007669"/>
    <property type="project" value="UniProtKB-EC"/>
</dbReference>
<feature type="short sequence motif" description="HXTX 1" evidence="2">
    <location>
        <begin position="44"/>
        <end position="47"/>
    </location>
</feature>
<accession>A0A2R7Y5X1</accession>
<keyword evidence="1 2" id="KW-0378">Hydrolase</keyword>
<dbReference type="Gene3D" id="3.90.1140.10">
    <property type="entry name" value="Cyclic phosphodiesterase"/>
    <property type="match status" value="1"/>
</dbReference>
<comment type="catalytic activity">
    <reaction evidence="2">
        <text>a 3'-end 2',3'-cyclophospho-ribonucleotide-RNA + H2O = a 3'-end 2'-phospho-ribonucleotide-RNA + H(+)</text>
        <dbReference type="Rhea" id="RHEA:11828"/>
        <dbReference type="Rhea" id="RHEA-COMP:10464"/>
        <dbReference type="Rhea" id="RHEA-COMP:17353"/>
        <dbReference type="ChEBI" id="CHEBI:15377"/>
        <dbReference type="ChEBI" id="CHEBI:15378"/>
        <dbReference type="ChEBI" id="CHEBI:83064"/>
        <dbReference type="ChEBI" id="CHEBI:173113"/>
        <dbReference type="EC" id="3.1.4.58"/>
    </reaction>
</comment>
<evidence type="ECO:0000259" key="3">
    <source>
        <dbReference type="Pfam" id="PF02834"/>
    </source>
</evidence>
<evidence type="ECO:0000256" key="1">
    <source>
        <dbReference type="ARBA" id="ARBA00022801"/>
    </source>
</evidence>
<dbReference type="EC" id="3.1.4.58" evidence="2"/>
<reference evidence="4" key="1">
    <citation type="submission" date="2017-04" db="EMBL/GenBank/DDBJ databases">
        <authorList>
            <person name="Afonso C.L."/>
            <person name="Miller P.J."/>
            <person name="Scott M.A."/>
            <person name="Spackman E."/>
            <person name="Goraichik I."/>
            <person name="Dimitrov K.M."/>
            <person name="Suarez D.L."/>
            <person name="Swayne D.E."/>
        </authorList>
    </citation>
    <scope>NUCLEOTIDE SEQUENCE</scope>
    <source>
        <strain evidence="4">NZ3</strain>
    </source>
</reference>
<reference evidence="4" key="2">
    <citation type="journal article" date="2018" name="Syst. Appl. Microbiol.">
        <title>A new symbiotic nanoarchaeote (Candidatus Nanoclepta minutus) and its host (Zestosphaera tikiterensis gen. nov., sp. nov.) from a New Zealand hot spring.</title>
        <authorList>
            <person name="St John E."/>
            <person name="Liu Y."/>
            <person name="Podar M."/>
            <person name="Stott M.B."/>
            <person name="Meneghin J."/>
            <person name="Chen Z."/>
            <person name="Lagutin K."/>
            <person name="Mitchell K."/>
            <person name="Reysenbach A.L."/>
        </authorList>
    </citation>
    <scope>NUCLEOTIDE SEQUENCE [LARGE SCALE GENOMIC DNA]</scope>
    <source>
        <strain evidence="4">NZ3</strain>
    </source>
</reference>
<evidence type="ECO:0000313" key="4">
    <source>
        <dbReference type="EMBL" id="PUA32873.1"/>
    </source>
</evidence>
<dbReference type="InterPro" id="IPR004175">
    <property type="entry name" value="RNA_CPDase"/>
</dbReference>
<evidence type="ECO:0000256" key="2">
    <source>
        <dbReference type="HAMAP-Rule" id="MF_01940"/>
    </source>
</evidence>
<dbReference type="EMBL" id="NBVN01000003">
    <property type="protein sequence ID" value="PUA32873.1"/>
    <property type="molecule type" value="Genomic_DNA"/>
</dbReference>
<dbReference type="SUPFAM" id="SSF55144">
    <property type="entry name" value="LigT-like"/>
    <property type="match status" value="1"/>
</dbReference>
<dbReference type="PANTHER" id="PTHR35561:SF1">
    <property type="entry name" value="RNA 2',3'-CYCLIC PHOSPHODIESTERASE"/>
    <property type="match status" value="1"/>
</dbReference>
<feature type="domain" description="Phosphoesterase HXTX" evidence="3">
    <location>
        <begin position="12"/>
        <end position="94"/>
    </location>
</feature>
<comment type="function">
    <text evidence="2">Hydrolyzes RNA 2',3'-cyclic phosphodiester to an RNA 2'-phosphomonoester.</text>
</comment>
<dbReference type="HAMAP" id="MF_01940">
    <property type="entry name" value="RNA_CPDase"/>
    <property type="match status" value="1"/>
</dbReference>
<organism evidence="4 5">
    <name type="scientific">Zestosphaera tikiterensis</name>
    <dbReference type="NCBI Taxonomy" id="1973259"/>
    <lineage>
        <taxon>Archaea</taxon>
        <taxon>Thermoproteota</taxon>
        <taxon>Thermoprotei</taxon>
        <taxon>Desulfurococcales</taxon>
        <taxon>Desulfurococcaceae</taxon>
        <taxon>Zestosphaera</taxon>
    </lineage>
</organism>
<dbReference type="InterPro" id="IPR014051">
    <property type="entry name" value="Phosphoesterase_HXTX"/>
</dbReference>
<protein>
    <recommendedName>
        <fullName evidence="2">RNA 2',3'-cyclic phosphodiesterase</fullName>
        <shortName evidence="2">RNA 2',3'-CPDase</shortName>
        <ecNumber evidence="2">3.1.4.58</ecNumber>
    </recommendedName>
</protein>
<dbReference type="GO" id="GO:0016874">
    <property type="term" value="F:ligase activity"/>
    <property type="evidence" value="ECO:0007669"/>
    <property type="project" value="UniProtKB-KW"/>
</dbReference>
<dbReference type="GO" id="GO:0004113">
    <property type="term" value="F:2',3'-cyclic-nucleotide 3'-phosphodiesterase activity"/>
    <property type="evidence" value="ECO:0007669"/>
    <property type="project" value="InterPro"/>
</dbReference>
<dbReference type="NCBIfam" id="TIGR02258">
    <property type="entry name" value="2_5_ligase"/>
    <property type="match status" value="1"/>
</dbReference>
<keyword evidence="4" id="KW-0436">Ligase</keyword>
<comment type="caution">
    <text evidence="4">The sequence shown here is derived from an EMBL/GenBank/DDBJ whole genome shotgun (WGS) entry which is preliminary data.</text>
</comment>
<comment type="similarity">
    <text evidence="2">Belongs to the 2H phosphoesterase superfamily. ThpR family.</text>
</comment>